<dbReference type="InterPro" id="IPR045524">
    <property type="entry name" value="DUF6473"/>
</dbReference>
<organism evidence="2 3">
    <name type="scientific">Salipiger abyssi</name>
    <dbReference type="NCBI Taxonomy" id="1250539"/>
    <lineage>
        <taxon>Bacteria</taxon>
        <taxon>Pseudomonadati</taxon>
        <taxon>Pseudomonadota</taxon>
        <taxon>Alphaproteobacteria</taxon>
        <taxon>Rhodobacterales</taxon>
        <taxon>Roseobacteraceae</taxon>
        <taxon>Salipiger</taxon>
    </lineage>
</organism>
<keyword evidence="3" id="KW-1185">Reference proteome</keyword>
<gene>
    <name evidence="2" type="ORF">Ga0080574_TMP3040</name>
</gene>
<dbReference type="AlphaFoldDB" id="A0A1P8UVE7"/>
<dbReference type="KEGG" id="paby:Ga0080574_TMP3040"/>
<dbReference type="Proteomes" id="UP000187059">
    <property type="component" value="Chromosome"/>
</dbReference>
<dbReference type="EMBL" id="CP015093">
    <property type="protein sequence ID" value="APZ53374.1"/>
    <property type="molecule type" value="Genomic_DNA"/>
</dbReference>
<evidence type="ECO:0000259" key="1">
    <source>
        <dbReference type="Pfam" id="PF20078"/>
    </source>
</evidence>
<sequence>MGVMTVAVTAHGALDYFPCRYGRSRVLFRGPRRSLDGPYIGFLGGTETYGRFIETPFPALLEAGLGQPCVNFGVINAGLDLYLHDPAVLHLAERADLCVLQIMGAQNMSNRYYSVHPRRNDRFLRASDRLQALYPEVDFTEFHFNRHMLGRLQALAPERFAEVVEELRLAWVARMKHLLTMLRGRVLLLYFSEHAPSEKPVMDLDRDPLFIDRTMLEALRPRAAGLIEAPLSESARMRSSTGMVFSDFEADAAAELLGPAAHEEAAEILLPQLCELLA</sequence>
<dbReference type="STRING" id="1250539.Ga0080574_TMP3040"/>
<protein>
    <recommendedName>
        <fullName evidence="1">DUF6473 domain-containing protein</fullName>
    </recommendedName>
</protein>
<evidence type="ECO:0000313" key="2">
    <source>
        <dbReference type="EMBL" id="APZ53374.1"/>
    </source>
</evidence>
<name>A0A1P8UVE7_9RHOB</name>
<proteinExistence type="predicted"/>
<accession>A0A1P8UVE7</accession>
<reference evidence="2 3" key="1">
    <citation type="submission" date="2016-04" db="EMBL/GenBank/DDBJ databases">
        <title>Deep-sea bacteria in the southern Pacific.</title>
        <authorList>
            <person name="Tang K."/>
        </authorList>
    </citation>
    <scope>NUCLEOTIDE SEQUENCE [LARGE SCALE GENOMIC DNA]</scope>
    <source>
        <strain evidence="2 3">JLT2014</strain>
    </source>
</reference>
<feature type="domain" description="DUF6473" evidence="1">
    <location>
        <begin position="4"/>
        <end position="276"/>
    </location>
</feature>
<evidence type="ECO:0000313" key="3">
    <source>
        <dbReference type="Proteomes" id="UP000187059"/>
    </source>
</evidence>
<dbReference type="Pfam" id="PF20078">
    <property type="entry name" value="DUF6473"/>
    <property type="match status" value="1"/>
</dbReference>